<dbReference type="GO" id="GO:0008643">
    <property type="term" value="P:carbohydrate transport"/>
    <property type="evidence" value="ECO:0007669"/>
    <property type="project" value="InterPro"/>
</dbReference>
<keyword evidence="2" id="KW-0812">Transmembrane</keyword>
<feature type="transmembrane region" description="Helical" evidence="2">
    <location>
        <begin position="158"/>
        <end position="182"/>
    </location>
</feature>
<evidence type="ECO:0000256" key="1">
    <source>
        <dbReference type="ARBA" id="ARBA00008335"/>
    </source>
</evidence>
<evidence type="ECO:0000313" key="3">
    <source>
        <dbReference type="EMBL" id="ORY22418.1"/>
    </source>
</evidence>
<keyword evidence="4" id="KW-1185">Reference proteome</keyword>
<comment type="caution">
    <text evidence="3">The sequence shown here is derived from an EMBL/GenBank/DDBJ whole genome shotgun (WGS) entry which is preliminary data.</text>
</comment>
<feature type="transmembrane region" description="Helical" evidence="2">
    <location>
        <begin position="219"/>
        <end position="243"/>
    </location>
</feature>
<evidence type="ECO:0000256" key="2">
    <source>
        <dbReference type="SAM" id="Phobius"/>
    </source>
</evidence>
<dbReference type="EMBL" id="MCOG01000248">
    <property type="protein sequence ID" value="ORY22418.1"/>
    <property type="molecule type" value="Genomic_DNA"/>
</dbReference>
<organism evidence="3 4">
    <name type="scientific">Neocallimastix californiae</name>
    <dbReference type="NCBI Taxonomy" id="1754190"/>
    <lineage>
        <taxon>Eukaryota</taxon>
        <taxon>Fungi</taxon>
        <taxon>Fungi incertae sedis</taxon>
        <taxon>Chytridiomycota</taxon>
        <taxon>Chytridiomycota incertae sedis</taxon>
        <taxon>Neocallimastigomycetes</taxon>
        <taxon>Neocallimastigales</taxon>
        <taxon>Neocallimastigaceae</taxon>
        <taxon>Neocallimastix</taxon>
    </lineage>
</organism>
<dbReference type="GO" id="GO:0015293">
    <property type="term" value="F:symporter activity"/>
    <property type="evidence" value="ECO:0007669"/>
    <property type="project" value="InterPro"/>
</dbReference>
<reference evidence="3 4" key="1">
    <citation type="submission" date="2016-08" db="EMBL/GenBank/DDBJ databases">
        <title>A Parts List for Fungal Cellulosomes Revealed by Comparative Genomics.</title>
        <authorList>
            <consortium name="DOE Joint Genome Institute"/>
            <person name="Haitjema C.H."/>
            <person name="Gilmore S.P."/>
            <person name="Henske J.K."/>
            <person name="Solomon K.V."/>
            <person name="De Groot R."/>
            <person name="Kuo A."/>
            <person name="Mondo S.J."/>
            <person name="Salamov A.A."/>
            <person name="Labutti K."/>
            <person name="Zhao Z."/>
            <person name="Chiniquy J."/>
            <person name="Barry K."/>
            <person name="Brewer H.M."/>
            <person name="Purvine S.O."/>
            <person name="Wright A.T."/>
            <person name="Boxma B."/>
            <person name="Van Alen T."/>
            <person name="Hackstein J.H."/>
            <person name="Baker S.E."/>
            <person name="Grigoriev I.V."/>
            <person name="O'Malley M.A."/>
        </authorList>
    </citation>
    <scope>NUCLEOTIDE SEQUENCE [LARGE SCALE GENOMIC DNA]</scope>
    <source>
        <strain evidence="3 4">G1</strain>
    </source>
</reference>
<feature type="transmembrane region" description="Helical" evidence="2">
    <location>
        <begin position="264"/>
        <end position="284"/>
    </location>
</feature>
<dbReference type="AlphaFoldDB" id="A0A1Y2AIK4"/>
<dbReference type="STRING" id="1754190.A0A1Y2AIK4"/>
<evidence type="ECO:0008006" key="5">
    <source>
        <dbReference type="Google" id="ProtNLM"/>
    </source>
</evidence>
<gene>
    <name evidence="3" type="ORF">LY90DRAFT_515530</name>
</gene>
<evidence type="ECO:0000313" key="4">
    <source>
        <dbReference type="Proteomes" id="UP000193920"/>
    </source>
</evidence>
<dbReference type="PANTHER" id="PTHR11328">
    <property type="entry name" value="MAJOR FACILITATOR SUPERFAMILY DOMAIN-CONTAINING PROTEIN"/>
    <property type="match status" value="1"/>
</dbReference>
<dbReference type="OrthoDB" id="197206at2759"/>
<dbReference type="InterPro" id="IPR039672">
    <property type="entry name" value="MFS_2"/>
</dbReference>
<accession>A0A1Y2AIK4</accession>
<protein>
    <recommendedName>
        <fullName evidence="5">Sugar/Na+ simporter</fullName>
    </recommendedName>
</protein>
<proteinExistence type="inferred from homology"/>
<keyword evidence="2" id="KW-1133">Transmembrane helix</keyword>
<dbReference type="PANTHER" id="PTHR11328:SF24">
    <property type="entry name" value="MAJOR FACILITATOR SUPERFAMILY (MFS) PROFILE DOMAIN-CONTAINING PROTEIN"/>
    <property type="match status" value="1"/>
</dbReference>
<sequence length="311" mass="35036">MSEVDKRDLEAKGFYKLSWVQRFGFASGDLAQNLIYQTVASQLMFFCTDVYILGGDRSKAAGIASTLMLIVRFVDMVWDPIVGAFIDKNHPRWGKYRSYLIIGGIPLTVFSALTFWNKFAPSVPYIYITYILLSLSYTLVNVPYGAINSSLTEIMMKLPCLLHFVCGVLTLVVSSYTLYFSFSLPFRFCFRGAIPGWIIQASGYVSPPAGESTLPKDPMAWFTTLSIYFVIGFIILVFCFTQTKERVVMEEGQTNSVKSSAQEAIRWTVCVIPAILAIICMIIISRYSLTDEKIEKINKEIEERNATKDSA</sequence>
<dbReference type="GO" id="GO:0005886">
    <property type="term" value="C:plasma membrane"/>
    <property type="evidence" value="ECO:0007669"/>
    <property type="project" value="TreeGrafter"/>
</dbReference>
<dbReference type="Pfam" id="PF13347">
    <property type="entry name" value="MFS_2"/>
    <property type="match status" value="1"/>
</dbReference>
<keyword evidence="2" id="KW-0472">Membrane</keyword>
<dbReference type="Proteomes" id="UP000193920">
    <property type="component" value="Unassembled WGS sequence"/>
</dbReference>
<comment type="similarity">
    <text evidence="1">Belongs to the major facilitator superfamily.</text>
</comment>
<feature type="transmembrane region" description="Helical" evidence="2">
    <location>
        <begin position="125"/>
        <end position="146"/>
    </location>
</feature>
<name>A0A1Y2AIK4_9FUNG</name>
<feature type="transmembrane region" description="Helical" evidence="2">
    <location>
        <begin position="99"/>
        <end position="119"/>
    </location>
</feature>